<dbReference type="AlphaFoldDB" id="A0A444VPQ2"/>
<dbReference type="Gene3D" id="3.30.470.20">
    <property type="entry name" value="ATP-grasp fold, B domain"/>
    <property type="match status" value="1"/>
</dbReference>
<dbReference type="SUPFAM" id="SSF56059">
    <property type="entry name" value="Glutathione synthetase ATP-binding domain-like"/>
    <property type="match status" value="1"/>
</dbReference>
<dbReference type="Proteomes" id="UP000290261">
    <property type="component" value="Unassembled WGS sequence"/>
</dbReference>
<dbReference type="PANTHER" id="PTHR39217:SF1">
    <property type="entry name" value="GLUTATHIONE SYNTHETASE"/>
    <property type="match status" value="1"/>
</dbReference>
<dbReference type="GO" id="GO:0005524">
    <property type="term" value="F:ATP binding"/>
    <property type="evidence" value="ECO:0007669"/>
    <property type="project" value="InterPro"/>
</dbReference>
<organism evidence="2 3">
    <name type="scientific">Flagellimonas olearia</name>
    <dbReference type="NCBI Taxonomy" id="552546"/>
    <lineage>
        <taxon>Bacteria</taxon>
        <taxon>Pseudomonadati</taxon>
        <taxon>Bacteroidota</taxon>
        <taxon>Flavobacteriia</taxon>
        <taxon>Flavobacteriales</taxon>
        <taxon>Flavobacteriaceae</taxon>
        <taxon>Flagellimonas</taxon>
    </lineage>
</organism>
<dbReference type="Gene3D" id="3.30.1490.20">
    <property type="entry name" value="ATP-grasp fold, A domain"/>
    <property type="match status" value="1"/>
</dbReference>
<dbReference type="InterPro" id="IPR053191">
    <property type="entry name" value="DcsG_Biosynth_Enzyme"/>
</dbReference>
<name>A0A444VPQ2_9FLAO</name>
<dbReference type="InterPro" id="IPR013651">
    <property type="entry name" value="ATP-grasp_RimK-type"/>
</dbReference>
<reference evidence="2 3" key="1">
    <citation type="submission" date="2014-04" db="EMBL/GenBank/DDBJ databases">
        <title>Whole genome of Muricauda olearia.</title>
        <authorList>
            <person name="Zhang X.-H."/>
            <person name="Tang K."/>
        </authorList>
    </citation>
    <scope>NUCLEOTIDE SEQUENCE [LARGE SCALE GENOMIC DNA]</scope>
    <source>
        <strain evidence="2 3">Th120</strain>
    </source>
</reference>
<sequence>MPMSFDVVVLTDPRYINPKEESTYIQNVLLEDRLVLEALQRLGLNATRKSWDDPHFDWSSTKYALFRTTWDYFDRYQEFSKWLESASKQTKFINSKSLIYWNIDKHYLKDLSNKGVNVPKTIFIEKGTQTTLEDTIEDALKSLGFMDDIFILKPCVSGAARHTYKILKEDIPKYEDLFQKLIGGEAMMLQEFQENIVKEGEISMMVFNGKFTHAVLKIAKPGDFRVQDDFGGTVHDYIPSKEQIAFAEKAAHAALELPLYARVDIFKDNDGEWALAELEIFEPELWFRLYPEAANILAKGIKETYFA</sequence>
<comment type="caution">
    <text evidence="2">The sequence shown here is derived from an EMBL/GenBank/DDBJ whole genome shotgun (WGS) entry which is preliminary data.</text>
</comment>
<gene>
    <name evidence="2" type="ORF">DN53_00655</name>
</gene>
<evidence type="ECO:0000259" key="1">
    <source>
        <dbReference type="Pfam" id="PF08443"/>
    </source>
</evidence>
<dbReference type="PANTHER" id="PTHR39217">
    <property type="match status" value="1"/>
</dbReference>
<proteinExistence type="predicted"/>
<evidence type="ECO:0000313" key="2">
    <source>
        <dbReference type="EMBL" id="RYC52761.1"/>
    </source>
</evidence>
<protein>
    <recommendedName>
        <fullName evidence="1">ATP-grasp fold RimK-type domain-containing protein</fullName>
    </recommendedName>
</protein>
<dbReference type="Pfam" id="PF08443">
    <property type="entry name" value="RimK"/>
    <property type="match status" value="1"/>
</dbReference>
<feature type="domain" description="ATP-grasp fold RimK-type" evidence="1">
    <location>
        <begin position="112"/>
        <end position="272"/>
    </location>
</feature>
<dbReference type="EMBL" id="JJMP01000001">
    <property type="protein sequence ID" value="RYC52761.1"/>
    <property type="molecule type" value="Genomic_DNA"/>
</dbReference>
<evidence type="ECO:0000313" key="3">
    <source>
        <dbReference type="Proteomes" id="UP000290261"/>
    </source>
</evidence>
<dbReference type="Gene3D" id="3.40.50.20">
    <property type="match status" value="1"/>
</dbReference>
<keyword evidence="3" id="KW-1185">Reference proteome</keyword>
<accession>A0A444VPQ2</accession>
<dbReference type="InterPro" id="IPR013815">
    <property type="entry name" value="ATP_grasp_subdomain_1"/>
</dbReference>